<keyword evidence="1" id="KW-0472">Membrane</keyword>
<gene>
    <name evidence="2" type="primary">SMIM20</name>
    <name evidence="2" type="ORF">Anas_12509</name>
</gene>
<feature type="transmembrane region" description="Helical" evidence="1">
    <location>
        <begin position="12"/>
        <end position="33"/>
    </location>
</feature>
<dbReference type="InterPro" id="IPR027917">
    <property type="entry name" value="MITRAC7/Phoenixin"/>
</dbReference>
<dbReference type="Proteomes" id="UP000326759">
    <property type="component" value="Unassembled WGS sequence"/>
</dbReference>
<dbReference type="EMBL" id="SEYY01024085">
    <property type="protein sequence ID" value="KAB7494411.1"/>
    <property type="molecule type" value="Genomic_DNA"/>
</dbReference>
<keyword evidence="1" id="KW-1133">Transmembrane helix</keyword>
<dbReference type="PANTHER" id="PTHR34923:SF1">
    <property type="entry name" value="SMALL INTEGRAL MEMBRANE PROTEIN 20"/>
    <property type="match status" value="1"/>
</dbReference>
<dbReference type="GO" id="GO:0005743">
    <property type="term" value="C:mitochondrial inner membrane"/>
    <property type="evidence" value="ECO:0007669"/>
    <property type="project" value="TreeGrafter"/>
</dbReference>
<sequence length="69" mass="7949">MTRLTGLKYAAFIGAIIGFMGAVTYPVIIYPMMNTEYYKKIQREGRKSIKQEEVQPGNMKVWSDPFGRK</sequence>
<keyword evidence="3" id="KW-1185">Reference proteome</keyword>
<dbReference type="AlphaFoldDB" id="A0A5N5SK15"/>
<dbReference type="PANTHER" id="PTHR34923">
    <property type="entry name" value="SMALL INTEGRAL MEMBRANE PROTEIN 20"/>
    <property type="match status" value="1"/>
</dbReference>
<comment type="caution">
    <text evidence="2">The sequence shown here is derived from an EMBL/GenBank/DDBJ whole genome shotgun (WGS) entry which is preliminary data.</text>
</comment>
<reference evidence="2 3" key="1">
    <citation type="journal article" date="2019" name="PLoS Biol.">
        <title>Sex chromosomes control vertical transmission of feminizing Wolbachia symbionts in an isopod.</title>
        <authorList>
            <person name="Becking T."/>
            <person name="Chebbi M.A."/>
            <person name="Giraud I."/>
            <person name="Moumen B."/>
            <person name="Laverre T."/>
            <person name="Caubet Y."/>
            <person name="Peccoud J."/>
            <person name="Gilbert C."/>
            <person name="Cordaux R."/>
        </authorList>
    </citation>
    <scope>NUCLEOTIDE SEQUENCE [LARGE SCALE GENOMIC DNA]</scope>
    <source>
        <strain evidence="2">ANa2</strain>
        <tissue evidence="2">Whole body excluding digestive tract and cuticle</tissue>
    </source>
</reference>
<keyword evidence="1" id="KW-0812">Transmembrane</keyword>
<organism evidence="2 3">
    <name type="scientific">Armadillidium nasatum</name>
    <dbReference type="NCBI Taxonomy" id="96803"/>
    <lineage>
        <taxon>Eukaryota</taxon>
        <taxon>Metazoa</taxon>
        <taxon>Ecdysozoa</taxon>
        <taxon>Arthropoda</taxon>
        <taxon>Crustacea</taxon>
        <taxon>Multicrustacea</taxon>
        <taxon>Malacostraca</taxon>
        <taxon>Eumalacostraca</taxon>
        <taxon>Peracarida</taxon>
        <taxon>Isopoda</taxon>
        <taxon>Oniscidea</taxon>
        <taxon>Crinocheta</taxon>
        <taxon>Armadillidiidae</taxon>
        <taxon>Armadillidium</taxon>
    </lineage>
</organism>
<proteinExistence type="predicted"/>
<evidence type="ECO:0000313" key="3">
    <source>
        <dbReference type="Proteomes" id="UP000326759"/>
    </source>
</evidence>
<evidence type="ECO:0000256" key="1">
    <source>
        <dbReference type="SAM" id="Phobius"/>
    </source>
</evidence>
<name>A0A5N5SK15_9CRUS</name>
<evidence type="ECO:0000313" key="2">
    <source>
        <dbReference type="EMBL" id="KAB7494411.1"/>
    </source>
</evidence>
<dbReference type="Pfam" id="PF15061">
    <property type="entry name" value="MITRAC7_Phoenixin"/>
    <property type="match status" value="1"/>
</dbReference>
<protein>
    <submittedName>
        <fullName evidence="2">Small integral membrane protein 20</fullName>
    </submittedName>
</protein>
<dbReference type="GO" id="GO:0033617">
    <property type="term" value="P:mitochondrial respiratory chain complex IV assembly"/>
    <property type="evidence" value="ECO:0007669"/>
    <property type="project" value="InterPro"/>
</dbReference>
<accession>A0A5N5SK15</accession>
<dbReference type="OrthoDB" id="8755372at2759"/>